<dbReference type="PANTHER" id="PTHR38409:SF1">
    <property type="entry name" value="MITOCHONDRIAL ADAPTER PROTEIN MCP1"/>
    <property type="match status" value="1"/>
</dbReference>
<feature type="transmembrane region" description="Helical" evidence="2">
    <location>
        <begin position="296"/>
        <end position="320"/>
    </location>
</feature>
<feature type="domain" description="Mitochondrial adapter protein MCP1 transmembrane" evidence="3">
    <location>
        <begin position="93"/>
        <end position="149"/>
    </location>
</feature>
<dbReference type="GeneID" id="70189143"/>
<accession>A0A9P8XTW0</accession>
<evidence type="ECO:0000259" key="3">
    <source>
        <dbReference type="Pfam" id="PF07950"/>
    </source>
</evidence>
<evidence type="ECO:0000256" key="2">
    <source>
        <dbReference type="SAM" id="Phobius"/>
    </source>
</evidence>
<proteinExistence type="predicted"/>
<keyword evidence="2" id="KW-1133">Transmembrane helix</keyword>
<feature type="transmembrane region" description="Helical" evidence="2">
    <location>
        <begin position="133"/>
        <end position="152"/>
    </location>
</feature>
<feature type="transmembrane region" description="Helical" evidence="2">
    <location>
        <begin position="250"/>
        <end position="272"/>
    </location>
</feature>
<dbReference type="AlphaFoldDB" id="A0A9P8XTW0"/>
<sequence>MEAQAARRRDSVDTMVSLLQLDPTPMDPSTEDLTALSEDTLESSTSTLKSHGTSSTFKSNGTSSSLGLSGMGKGPIYYLTRIQRYSSYTFAAFAGLHLANTSIIPLIYQSVPYSEPFLLMAREIYQTPLTEPLLVALPIVAHIASGIALRLVRRNENLRRYGGATPGILPLRHAHTSSSTKTSGSSTTSSTPNPWPVISNISMSGYMFAILLVPHVVINRLLPLLVEGDSSNIGLAYVSHGFARDPIPPWIVYSLMLAFGVGHMVWGAAKWMDLAPPVNWRRTTIDKKLRRKRSRAWWGIHAVAATLTGLWAAGGLGIVATAGRAEGWIGKVYENIYQYKGW</sequence>
<feature type="transmembrane region" description="Helical" evidence="2">
    <location>
        <begin position="206"/>
        <end position="226"/>
    </location>
</feature>
<protein>
    <recommendedName>
        <fullName evidence="3">Mitochondrial adapter protein MCP1 transmembrane domain-containing protein</fullName>
    </recommendedName>
</protein>
<feature type="compositionally biased region" description="Low complexity" evidence="1">
    <location>
        <begin position="176"/>
        <end position="191"/>
    </location>
</feature>
<dbReference type="OrthoDB" id="10259513at2759"/>
<dbReference type="InterPro" id="IPR039960">
    <property type="entry name" value="MCP1"/>
</dbReference>
<keyword evidence="2" id="KW-0812">Transmembrane</keyword>
<gene>
    <name evidence="4" type="ORF">B0I36DRAFT_368297</name>
</gene>
<feature type="transmembrane region" description="Helical" evidence="2">
    <location>
        <begin position="88"/>
        <end position="108"/>
    </location>
</feature>
<dbReference type="GO" id="GO:0007005">
    <property type="term" value="P:mitochondrion organization"/>
    <property type="evidence" value="ECO:0007669"/>
    <property type="project" value="TreeGrafter"/>
</dbReference>
<feature type="domain" description="Mitochondrial adapter protein MCP1 transmembrane" evidence="3">
    <location>
        <begin position="211"/>
        <end position="323"/>
    </location>
</feature>
<reference evidence="4" key="1">
    <citation type="journal article" date="2021" name="Nat. Commun.">
        <title>Genetic determinants of endophytism in the Arabidopsis root mycobiome.</title>
        <authorList>
            <person name="Mesny F."/>
            <person name="Miyauchi S."/>
            <person name="Thiergart T."/>
            <person name="Pickel B."/>
            <person name="Atanasova L."/>
            <person name="Karlsson M."/>
            <person name="Huettel B."/>
            <person name="Barry K.W."/>
            <person name="Haridas S."/>
            <person name="Chen C."/>
            <person name="Bauer D."/>
            <person name="Andreopoulos W."/>
            <person name="Pangilinan J."/>
            <person name="LaButti K."/>
            <person name="Riley R."/>
            <person name="Lipzen A."/>
            <person name="Clum A."/>
            <person name="Drula E."/>
            <person name="Henrissat B."/>
            <person name="Kohler A."/>
            <person name="Grigoriev I.V."/>
            <person name="Martin F.M."/>
            <person name="Hacquard S."/>
        </authorList>
    </citation>
    <scope>NUCLEOTIDE SEQUENCE</scope>
    <source>
        <strain evidence="4">MPI-CAGE-CH-0230</strain>
    </source>
</reference>
<dbReference type="InterPro" id="IPR012472">
    <property type="entry name" value="MCP1_TM"/>
</dbReference>
<keyword evidence="2" id="KW-0472">Membrane</keyword>
<keyword evidence="5" id="KW-1185">Reference proteome</keyword>
<dbReference type="Proteomes" id="UP000756346">
    <property type="component" value="Unassembled WGS sequence"/>
</dbReference>
<feature type="region of interest" description="Disordered" evidence="1">
    <location>
        <begin position="169"/>
        <end position="192"/>
    </location>
</feature>
<evidence type="ECO:0000313" key="4">
    <source>
        <dbReference type="EMBL" id="KAH7018260.1"/>
    </source>
</evidence>
<dbReference type="GO" id="GO:0055088">
    <property type="term" value="P:lipid homeostasis"/>
    <property type="evidence" value="ECO:0007669"/>
    <property type="project" value="InterPro"/>
</dbReference>
<evidence type="ECO:0000256" key="1">
    <source>
        <dbReference type="SAM" id="MobiDB-lite"/>
    </source>
</evidence>
<name>A0A9P8XTW0_9PEZI</name>
<feature type="region of interest" description="Disordered" evidence="1">
    <location>
        <begin position="39"/>
        <end position="66"/>
    </location>
</feature>
<dbReference type="PANTHER" id="PTHR38409">
    <property type="entry name" value="MDM10-COMPLEMENTING PROTEIN 1"/>
    <property type="match status" value="1"/>
</dbReference>
<dbReference type="GO" id="GO:0005741">
    <property type="term" value="C:mitochondrial outer membrane"/>
    <property type="evidence" value="ECO:0007669"/>
    <property type="project" value="TreeGrafter"/>
</dbReference>
<dbReference type="RefSeq" id="XP_046006527.1">
    <property type="nucleotide sequence ID" value="XM_046159597.1"/>
</dbReference>
<dbReference type="Pfam" id="PF07950">
    <property type="entry name" value="MCP1_TM"/>
    <property type="match status" value="2"/>
</dbReference>
<comment type="caution">
    <text evidence="4">The sequence shown here is derived from an EMBL/GenBank/DDBJ whole genome shotgun (WGS) entry which is preliminary data.</text>
</comment>
<dbReference type="EMBL" id="JAGTJQ010000011">
    <property type="protein sequence ID" value="KAH7018260.1"/>
    <property type="molecule type" value="Genomic_DNA"/>
</dbReference>
<evidence type="ECO:0000313" key="5">
    <source>
        <dbReference type="Proteomes" id="UP000756346"/>
    </source>
</evidence>
<organism evidence="4 5">
    <name type="scientific">Microdochium trichocladiopsis</name>
    <dbReference type="NCBI Taxonomy" id="1682393"/>
    <lineage>
        <taxon>Eukaryota</taxon>
        <taxon>Fungi</taxon>
        <taxon>Dikarya</taxon>
        <taxon>Ascomycota</taxon>
        <taxon>Pezizomycotina</taxon>
        <taxon>Sordariomycetes</taxon>
        <taxon>Xylariomycetidae</taxon>
        <taxon>Xylariales</taxon>
        <taxon>Microdochiaceae</taxon>
        <taxon>Microdochium</taxon>
    </lineage>
</organism>